<protein>
    <submittedName>
        <fullName evidence="2">Haloacid dehalogenase type II</fullName>
    </submittedName>
</protein>
<dbReference type="Gene3D" id="3.40.50.1000">
    <property type="entry name" value="HAD superfamily/HAD-like"/>
    <property type="match status" value="1"/>
</dbReference>
<evidence type="ECO:0000313" key="3">
    <source>
        <dbReference type="Proteomes" id="UP001501218"/>
    </source>
</evidence>
<dbReference type="InterPro" id="IPR023214">
    <property type="entry name" value="HAD_sf"/>
</dbReference>
<dbReference type="PRINTS" id="PR00413">
    <property type="entry name" value="HADHALOGNASE"/>
</dbReference>
<dbReference type="SUPFAM" id="SSF56784">
    <property type="entry name" value="HAD-like"/>
    <property type="match status" value="1"/>
</dbReference>
<evidence type="ECO:0000313" key="2">
    <source>
        <dbReference type="EMBL" id="GAA2360251.1"/>
    </source>
</evidence>
<gene>
    <name evidence="2" type="ORF">GCM10009854_44080</name>
</gene>
<accession>A0ABN3GT79</accession>
<evidence type="ECO:0000256" key="1">
    <source>
        <dbReference type="ARBA" id="ARBA00022801"/>
    </source>
</evidence>
<keyword evidence="1" id="KW-0378">Hydrolase</keyword>
<dbReference type="PANTHER" id="PTHR43316:SF3">
    <property type="entry name" value="HALOACID DEHALOGENASE, TYPE II (AFU_ORTHOLOGUE AFUA_2G07750)-RELATED"/>
    <property type="match status" value="1"/>
</dbReference>
<dbReference type="InterPro" id="IPR051540">
    <property type="entry name" value="S-2-haloacid_dehalogenase"/>
</dbReference>
<dbReference type="InterPro" id="IPR023198">
    <property type="entry name" value="PGP-like_dom2"/>
</dbReference>
<dbReference type="InterPro" id="IPR036412">
    <property type="entry name" value="HAD-like_sf"/>
</dbReference>
<comment type="caution">
    <text evidence="2">The sequence shown here is derived from an EMBL/GenBank/DDBJ whole genome shotgun (WGS) entry which is preliminary data.</text>
</comment>
<organism evidence="2 3">
    <name type="scientific">Saccharopolyspora halophila</name>
    <dbReference type="NCBI Taxonomy" id="405551"/>
    <lineage>
        <taxon>Bacteria</taxon>
        <taxon>Bacillati</taxon>
        <taxon>Actinomycetota</taxon>
        <taxon>Actinomycetes</taxon>
        <taxon>Pseudonocardiales</taxon>
        <taxon>Pseudonocardiaceae</taxon>
        <taxon>Saccharopolyspora</taxon>
    </lineage>
</organism>
<dbReference type="Gene3D" id="1.10.150.240">
    <property type="entry name" value="Putative phosphatase, domain 2"/>
    <property type="match status" value="1"/>
</dbReference>
<keyword evidence="3" id="KW-1185">Reference proteome</keyword>
<dbReference type="Pfam" id="PF00702">
    <property type="entry name" value="Hydrolase"/>
    <property type="match status" value="1"/>
</dbReference>
<dbReference type="InterPro" id="IPR006439">
    <property type="entry name" value="HAD-SF_hydro_IA"/>
</dbReference>
<proteinExistence type="predicted"/>
<name>A0ABN3GT79_9PSEU</name>
<sequence>MSLEPLGERFERVGLPAGAVREWFSRTLMYGFGLSAAGDYAPFPEAAAEALRCVGRYRLSDDDVDHVLAGFGELPAHPDAAPAMRALADGGVRMICLTNGAAATTESFLARTGLDSHIEQVVPTAAVSSWKPPARVYQHALEVLGLPADEVALVAVHAWDCHGAARAGLTTGWASRLEGGYGSIFTPADVTGADLVEVAEGLLALPRPESLTSS</sequence>
<dbReference type="EMBL" id="BAAARA010000021">
    <property type="protein sequence ID" value="GAA2360251.1"/>
    <property type="molecule type" value="Genomic_DNA"/>
</dbReference>
<dbReference type="NCBIfam" id="TIGR01493">
    <property type="entry name" value="HAD-SF-IA-v2"/>
    <property type="match status" value="1"/>
</dbReference>
<dbReference type="PANTHER" id="PTHR43316">
    <property type="entry name" value="HYDROLASE, HALOACID DELAHOGENASE-RELATED"/>
    <property type="match status" value="1"/>
</dbReference>
<reference evidence="2 3" key="1">
    <citation type="journal article" date="2019" name="Int. J. Syst. Evol. Microbiol.">
        <title>The Global Catalogue of Microorganisms (GCM) 10K type strain sequencing project: providing services to taxonomists for standard genome sequencing and annotation.</title>
        <authorList>
            <consortium name="The Broad Institute Genomics Platform"/>
            <consortium name="The Broad Institute Genome Sequencing Center for Infectious Disease"/>
            <person name="Wu L."/>
            <person name="Ma J."/>
        </authorList>
    </citation>
    <scope>NUCLEOTIDE SEQUENCE [LARGE SCALE GENOMIC DNA]</scope>
    <source>
        <strain evidence="2 3">JCM 16221</strain>
    </source>
</reference>
<dbReference type="Proteomes" id="UP001501218">
    <property type="component" value="Unassembled WGS sequence"/>
</dbReference>